<proteinExistence type="predicted"/>
<comment type="catalytic activity">
    <reaction evidence="1">
        <text>Hydrolysis of (1-&gt;4)-beta-D-glucosidic linkages in beta-D-glucans containing (1-&gt;3)- and (1-&gt;4)-bonds.</text>
        <dbReference type="EC" id="3.2.1.73"/>
    </reaction>
</comment>
<evidence type="ECO:0000256" key="3">
    <source>
        <dbReference type="ARBA" id="ARBA00014569"/>
    </source>
</evidence>
<protein>
    <recommendedName>
        <fullName evidence="3">Beta-glucanase</fullName>
        <ecNumber evidence="2">3.2.1.73</ecNumber>
    </recommendedName>
    <alternativeName>
        <fullName evidence="8">1,3-1,4-beta-D-glucan 4-glucanohydrolase</fullName>
    </alternativeName>
    <alternativeName>
        <fullName evidence="7">Endo-beta-1,3-1,4 glucanase</fullName>
    </alternativeName>
    <alternativeName>
        <fullName evidence="6">Lichenase</fullName>
    </alternativeName>
</protein>
<evidence type="ECO:0000256" key="2">
    <source>
        <dbReference type="ARBA" id="ARBA00012690"/>
    </source>
</evidence>
<evidence type="ECO:0000313" key="13">
    <source>
        <dbReference type="Proteomes" id="UP000244867"/>
    </source>
</evidence>
<reference evidence="12 13" key="1">
    <citation type="submission" date="2018-03" db="EMBL/GenBank/DDBJ databases">
        <authorList>
            <person name="Keele B.F."/>
        </authorList>
    </citation>
    <scope>NUCLEOTIDE SEQUENCE [LARGE SCALE GENOMIC DNA]</scope>
    <source>
        <strain evidence="12 13">IB-3</strain>
    </source>
</reference>
<dbReference type="PRINTS" id="PR00737">
    <property type="entry name" value="GLHYDRLASE16"/>
</dbReference>
<accession>A0A2R7YV67</accession>
<gene>
    <name evidence="12" type="ORF">C7S10_13715</name>
</gene>
<dbReference type="EMBL" id="PYXZ01000006">
    <property type="protein sequence ID" value="PUA80211.1"/>
    <property type="molecule type" value="Genomic_DNA"/>
</dbReference>
<dbReference type="Pfam" id="PF01755">
    <property type="entry name" value="Glyco_transf_25"/>
    <property type="match status" value="1"/>
</dbReference>
<comment type="caution">
    <text evidence="12">The sequence shown here is derived from an EMBL/GenBank/DDBJ whole genome shotgun (WGS) entry which is preliminary data.</text>
</comment>
<evidence type="ECO:0000256" key="6">
    <source>
        <dbReference type="ARBA" id="ARBA00029722"/>
    </source>
</evidence>
<keyword evidence="13" id="KW-1185">Reference proteome</keyword>
<dbReference type="SUPFAM" id="SSF49899">
    <property type="entry name" value="Concanavalin A-like lectins/glucanases"/>
    <property type="match status" value="1"/>
</dbReference>
<evidence type="ECO:0000259" key="11">
    <source>
        <dbReference type="PROSITE" id="PS51762"/>
    </source>
</evidence>
<dbReference type="InterPro" id="IPR044791">
    <property type="entry name" value="Beta-glucanase/XTH"/>
</dbReference>
<evidence type="ECO:0000256" key="10">
    <source>
        <dbReference type="SAM" id="MobiDB-lite"/>
    </source>
</evidence>
<feature type="active site" description="Proton donor" evidence="9">
    <location>
        <position position="608"/>
    </location>
</feature>
<name>A0A2R7YV67_9ACTN</name>
<keyword evidence="5" id="KW-0326">Glycosidase</keyword>
<dbReference type="InterPro" id="IPR002654">
    <property type="entry name" value="Glyco_trans_25"/>
</dbReference>
<feature type="domain" description="GH16" evidence="11">
    <location>
        <begin position="490"/>
        <end position="719"/>
    </location>
</feature>
<evidence type="ECO:0000313" key="12">
    <source>
        <dbReference type="EMBL" id="PUA80211.1"/>
    </source>
</evidence>
<evidence type="ECO:0000256" key="1">
    <source>
        <dbReference type="ARBA" id="ARBA00000481"/>
    </source>
</evidence>
<dbReference type="PANTHER" id="PTHR31062">
    <property type="entry name" value="XYLOGLUCAN ENDOTRANSGLUCOSYLASE/HYDROLASE PROTEIN 8-RELATED"/>
    <property type="match status" value="1"/>
</dbReference>
<dbReference type="GO" id="GO:0042972">
    <property type="term" value="F:licheninase activity"/>
    <property type="evidence" value="ECO:0007669"/>
    <property type="project" value="UniProtKB-EC"/>
</dbReference>
<dbReference type="Pfam" id="PF00722">
    <property type="entry name" value="Glyco_hydro_16"/>
    <property type="match status" value="1"/>
</dbReference>
<feature type="compositionally biased region" description="Basic and acidic residues" evidence="10">
    <location>
        <begin position="448"/>
        <end position="458"/>
    </location>
</feature>
<feature type="active site" description="Nucleophile" evidence="9">
    <location>
        <position position="604"/>
    </location>
</feature>
<evidence type="ECO:0000256" key="8">
    <source>
        <dbReference type="ARBA" id="ARBA00031665"/>
    </source>
</evidence>
<evidence type="ECO:0000256" key="5">
    <source>
        <dbReference type="ARBA" id="ARBA00023295"/>
    </source>
</evidence>
<dbReference type="InterPro" id="IPR008264">
    <property type="entry name" value="Beta_glucanase"/>
</dbReference>
<sequence>MNIAEALGPARHVFFRAWRHLMTAIPAGRLQSLGQRPDQINSILVINLDREERRWRLVTREVARYRSADGAPLSSMIRRLSAVDARDGRAVAATADVDATYCVGDQLFVQPDDRLSATFRPDEPVRMTRQEVAVARSHIEAWKLIAAGSDHHVLVLEDDVWFRPGAKASIDRGWRDAVSHSRDEQGPQFVYLSYSLADLTAPRHRSSDAVFRPTRGLWFLSGYVLSQEGASALLHAMPVVGPVDLWMNYRLAELDAFALGKPALLQRMDTASSNAYSMLPYLARAGVVDAERELQHPGPPTQGPVIGWSAGRDRESLAMALSMLGLRVRVFDTDEPTLTPQDLEYSLKTFDALVDPPLDPRALRAVSDNPDAVVVVERGASVPTILGPNILSPHRTATIEDPAVGDWRPICRLLGVNVPVDRYPVGTTPALRAFRDTRPVAISAAGTHRGDPRDEDARTSGATDGAEGVASSELAHRSLERDDTPWVLPTSDDWTPSPPRGVSDAFSRLVLDAPMSSPTQDVNELSETFPGNLATFSPANVEYRDDGAHLRLVRQPDLGRPFRSGAIATTRQYLYGRFQARIKPAPGSGAVTGLFLHRASPRQEIDLEFVGAHSTRILTNVYFNPGDDGTELSYGYRGTPHWIELGFDATADFHDYAIDWHPHGISWLVDGRVVHQRTSWNPTPIPHLPMRLHANLWAPRSIDLAGQFRSPEVPREAVFADVRVTS</sequence>
<dbReference type="InterPro" id="IPR013320">
    <property type="entry name" value="ConA-like_dom_sf"/>
</dbReference>
<dbReference type="AlphaFoldDB" id="A0A2R7YV67"/>
<evidence type="ECO:0000256" key="4">
    <source>
        <dbReference type="ARBA" id="ARBA00022801"/>
    </source>
</evidence>
<evidence type="ECO:0000256" key="9">
    <source>
        <dbReference type="PIRSR" id="PIRSR608264-1"/>
    </source>
</evidence>
<dbReference type="PROSITE" id="PS51762">
    <property type="entry name" value="GH16_2"/>
    <property type="match status" value="1"/>
</dbReference>
<evidence type="ECO:0000256" key="7">
    <source>
        <dbReference type="ARBA" id="ARBA00029771"/>
    </source>
</evidence>
<feature type="region of interest" description="Disordered" evidence="10">
    <location>
        <begin position="442"/>
        <end position="499"/>
    </location>
</feature>
<dbReference type="Proteomes" id="UP000244867">
    <property type="component" value="Unassembled WGS sequence"/>
</dbReference>
<dbReference type="OrthoDB" id="9809583at2"/>
<keyword evidence="4 12" id="KW-0378">Hydrolase</keyword>
<dbReference type="EC" id="3.2.1.73" evidence="2"/>
<dbReference type="Gene3D" id="2.60.120.200">
    <property type="match status" value="1"/>
</dbReference>
<organism evidence="12 13">
    <name type="scientific">Nocardioides currus</name>
    <dbReference type="NCBI Taxonomy" id="2133958"/>
    <lineage>
        <taxon>Bacteria</taxon>
        <taxon>Bacillati</taxon>
        <taxon>Actinomycetota</taxon>
        <taxon>Actinomycetes</taxon>
        <taxon>Propionibacteriales</taxon>
        <taxon>Nocardioidaceae</taxon>
        <taxon>Nocardioides</taxon>
    </lineage>
</organism>
<dbReference type="GO" id="GO:0005975">
    <property type="term" value="P:carbohydrate metabolic process"/>
    <property type="evidence" value="ECO:0007669"/>
    <property type="project" value="InterPro"/>
</dbReference>
<feature type="compositionally biased region" description="Basic and acidic residues" evidence="10">
    <location>
        <begin position="474"/>
        <end position="484"/>
    </location>
</feature>
<dbReference type="InterPro" id="IPR000757">
    <property type="entry name" value="Beta-glucanase-like"/>
</dbReference>